<evidence type="ECO:0000256" key="3">
    <source>
        <dbReference type="ARBA" id="ARBA00022801"/>
    </source>
</evidence>
<dbReference type="GO" id="GO:0008270">
    <property type="term" value="F:zinc ion binding"/>
    <property type="evidence" value="ECO:0007669"/>
    <property type="project" value="UniProtKB-KW"/>
</dbReference>
<evidence type="ECO:0000313" key="11">
    <source>
        <dbReference type="Proteomes" id="UP000039324"/>
    </source>
</evidence>
<dbReference type="PROSITE" id="PS51999">
    <property type="entry name" value="ZF_GRF"/>
    <property type="match status" value="1"/>
</dbReference>
<evidence type="ECO:0000259" key="9">
    <source>
        <dbReference type="PROSITE" id="PS51999"/>
    </source>
</evidence>
<organism evidence="10 11">
    <name type="scientific">Plasmodiophora brassicae</name>
    <name type="common">Clubroot disease agent</name>
    <dbReference type="NCBI Taxonomy" id="37360"/>
    <lineage>
        <taxon>Eukaryota</taxon>
        <taxon>Sar</taxon>
        <taxon>Rhizaria</taxon>
        <taxon>Endomyxa</taxon>
        <taxon>Phytomyxea</taxon>
        <taxon>Plasmodiophorida</taxon>
        <taxon>Plasmodiophoridae</taxon>
        <taxon>Plasmodiophora</taxon>
    </lineage>
</organism>
<feature type="compositionally biased region" description="Basic and acidic residues" evidence="6">
    <location>
        <begin position="670"/>
        <end position="682"/>
    </location>
</feature>
<dbReference type="PROSITE" id="PS51194">
    <property type="entry name" value="HELICASE_CTER"/>
    <property type="match status" value="1"/>
</dbReference>
<dbReference type="GO" id="GO:0016787">
    <property type="term" value="F:hydrolase activity"/>
    <property type="evidence" value="ECO:0007669"/>
    <property type="project" value="UniProtKB-KW"/>
</dbReference>
<dbReference type="Pfam" id="PF00271">
    <property type="entry name" value="Helicase_C"/>
    <property type="match status" value="1"/>
</dbReference>
<dbReference type="InterPro" id="IPR001650">
    <property type="entry name" value="Helicase_C-like"/>
</dbReference>
<evidence type="ECO:0000256" key="5">
    <source>
        <dbReference type="PROSITE-ProRule" id="PRU01343"/>
    </source>
</evidence>
<keyword evidence="1" id="KW-0479">Metal-binding</keyword>
<dbReference type="SUPFAM" id="SSF52540">
    <property type="entry name" value="P-loop containing nucleoside triphosphate hydrolases"/>
    <property type="match status" value="2"/>
</dbReference>
<dbReference type="Gene3D" id="3.40.50.10810">
    <property type="entry name" value="Tandem AAA-ATPase domain"/>
    <property type="match status" value="1"/>
</dbReference>
<dbReference type="SMART" id="SM00490">
    <property type="entry name" value="HELICc"/>
    <property type="match status" value="1"/>
</dbReference>
<dbReference type="PROSITE" id="PS51192">
    <property type="entry name" value="HELICASE_ATP_BIND_1"/>
    <property type="match status" value="1"/>
</dbReference>
<keyword evidence="4" id="KW-0862">Zinc</keyword>
<dbReference type="AlphaFoldDB" id="A0A0G4INL6"/>
<reference evidence="10 11" key="1">
    <citation type="submission" date="2015-02" db="EMBL/GenBank/DDBJ databases">
        <authorList>
            <person name="Chooi Y.-H."/>
        </authorList>
    </citation>
    <scope>NUCLEOTIDE SEQUENCE [LARGE SCALE GENOMIC DNA]</scope>
    <source>
        <strain evidence="10">E3</strain>
    </source>
</reference>
<dbReference type="GO" id="GO:0006281">
    <property type="term" value="P:DNA repair"/>
    <property type="evidence" value="ECO:0007669"/>
    <property type="project" value="TreeGrafter"/>
</dbReference>
<feature type="domain" description="Helicase ATP-binding" evidence="7">
    <location>
        <begin position="219"/>
        <end position="383"/>
    </location>
</feature>
<evidence type="ECO:0000259" key="8">
    <source>
        <dbReference type="PROSITE" id="PS51194"/>
    </source>
</evidence>
<evidence type="ECO:0008006" key="12">
    <source>
        <dbReference type="Google" id="ProtNLM"/>
    </source>
</evidence>
<feature type="region of interest" description="Disordered" evidence="6">
    <location>
        <begin position="1"/>
        <end position="22"/>
    </location>
</feature>
<dbReference type="Proteomes" id="UP000039324">
    <property type="component" value="Unassembled WGS sequence"/>
</dbReference>
<dbReference type="EMBL" id="CDSF01000076">
    <property type="protein sequence ID" value="CEO96787.1"/>
    <property type="molecule type" value="Genomic_DNA"/>
</dbReference>
<keyword evidence="11" id="KW-1185">Reference proteome</keyword>
<feature type="domain" description="GRF-type" evidence="9">
    <location>
        <begin position="25"/>
        <end position="66"/>
    </location>
</feature>
<dbReference type="InterPro" id="IPR038718">
    <property type="entry name" value="SNF2-like_sf"/>
</dbReference>
<feature type="region of interest" description="Disordered" evidence="6">
    <location>
        <begin position="670"/>
        <end position="701"/>
    </location>
</feature>
<keyword evidence="3" id="KW-0378">Hydrolase</keyword>
<dbReference type="InterPro" id="IPR049730">
    <property type="entry name" value="SNF2/RAD54-like_C"/>
</dbReference>
<dbReference type="GO" id="GO:0043596">
    <property type="term" value="C:nuclear replication fork"/>
    <property type="evidence" value="ECO:0007669"/>
    <property type="project" value="TreeGrafter"/>
</dbReference>
<evidence type="ECO:0000256" key="1">
    <source>
        <dbReference type="ARBA" id="ARBA00022723"/>
    </source>
</evidence>
<evidence type="ECO:0000256" key="4">
    <source>
        <dbReference type="ARBA" id="ARBA00022833"/>
    </source>
</evidence>
<name>A0A0G4INL6_PLABS</name>
<evidence type="ECO:0000313" key="10">
    <source>
        <dbReference type="EMBL" id="CEO96787.1"/>
    </source>
</evidence>
<dbReference type="Pfam" id="PF00176">
    <property type="entry name" value="SNF2-rel_dom"/>
    <property type="match status" value="1"/>
</dbReference>
<dbReference type="CDD" id="cd18010">
    <property type="entry name" value="DEXHc_HARP_SMARCAL1"/>
    <property type="match status" value="1"/>
</dbReference>
<sequence>MFSSPLRGADGGSPARSSRRQVPLCTSHRLPMRQYTVHKEGPNTGRLFWNCCQPEQCKSFLWDSDISRKGARWARDNLVPVDDRGMIIADPSRPAAAYRACLELVSPTEFEVKFMPPIGDPSVAPLMNRFGRMVPLAAGMPTWVIPISLLEHLTDFLENDMPSKVKVTVEPMPKWVLNRYSPSGPSQDWSSGSERFDCNKLPRDLWDQLLPFQKSGVAQVVEKFGGRAIIADDMGLGKTVQAIALAAYYTSDWPVLVVVPSSLRFHWRDALMDWLGSRVLEEDIYIVTCGVDFPSKNQLHTVRFLIVAYSLMDKTAPRIEASSWRPNVVILDESHFIKTPTTQRSKATAPIVKQCRRALLLSGTPAMARPIELFAQVDCVRPSLVGSYKPFSIRYCDGKTGPFGWEARGALHLRELNTILVDNVMIRRLKKDVLKDLPPKFREGFTVSDLPPSLLKDFKARMDELPSSSASDLEDLMGGGHDTRGLLAQLYHDTGLAKVPETVKLVATKLQADDTEKFLVFAHHKDVIDRLVCSLTAEVKKIDSGGVVLRVDGGVSQSVRPSLIRQFQEERKCRVMVLSIQAGSFGVTLTAASNVIFCELSWNPSDLLQAEDRAHRIGQERSCVNVSYILAKNTLDDLMWPMIKRKLAVLSSTFDAGKGSRIDVEFRAEGRLDHDGGAPERRPAKRKPVDQGPMDRFVARRRIVEDPAPVPELVDLRDDDDVEVIDLTQ</sequence>
<gene>
    <name evidence="10" type="ORF">PBRA_005391</name>
</gene>
<dbReference type="OrthoDB" id="2801544at2759"/>
<evidence type="ECO:0000259" key="7">
    <source>
        <dbReference type="PROSITE" id="PS51192"/>
    </source>
</evidence>
<proteinExistence type="predicted"/>
<dbReference type="InterPro" id="IPR000330">
    <property type="entry name" value="SNF2_N"/>
</dbReference>
<evidence type="ECO:0000256" key="2">
    <source>
        <dbReference type="ARBA" id="ARBA00022771"/>
    </source>
</evidence>
<accession>A0A0G4INL6</accession>
<dbReference type="STRING" id="37360.A0A0G4INL6"/>
<dbReference type="InterPro" id="IPR014001">
    <property type="entry name" value="Helicase_ATP-bd"/>
</dbReference>
<dbReference type="InterPro" id="IPR027417">
    <property type="entry name" value="P-loop_NTPase"/>
</dbReference>
<protein>
    <recommendedName>
        <fullName evidence="12">SWI/SNF-related matrix-associated actin-dependent regulator of chromatin subfamily A-like protein 1</fullName>
    </recommendedName>
</protein>
<dbReference type="SMART" id="SM00487">
    <property type="entry name" value="DEXDc"/>
    <property type="match status" value="1"/>
</dbReference>
<dbReference type="PANTHER" id="PTHR45766">
    <property type="entry name" value="DNA ANNEALING HELICASE AND ENDONUCLEASE ZRANB3 FAMILY MEMBER"/>
    <property type="match status" value="1"/>
</dbReference>
<dbReference type="GO" id="GO:0031297">
    <property type="term" value="P:replication fork processing"/>
    <property type="evidence" value="ECO:0007669"/>
    <property type="project" value="TreeGrafter"/>
</dbReference>
<dbReference type="GO" id="GO:0005524">
    <property type="term" value="F:ATP binding"/>
    <property type="evidence" value="ECO:0007669"/>
    <property type="project" value="InterPro"/>
</dbReference>
<dbReference type="CDD" id="cd18793">
    <property type="entry name" value="SF2_C_SNF"/>
    <property type="match status" value="1"/>
</dbReference>
<dbReference type="Gene3D" id="3.40.50.300">
    <property type="entry name" value="P-loop containing nucleotide triphosphate hydrolases"/>
    <property type="match status" value="1"/>
</dbReference>
<dbReference type="Pfam" id="PF06839">
    <property type="entry name" value="Zn_ribbon_GRF"/>
    <property type="match status" value="1"/>
</dbReference>
<dbReference type="InterPro" id="IPR010666">
    <property type="entry name" value="Znf_GRF"/>
</dbReference>
<evidence type="ECO:0000256" key="6">
    <source>
        <dbReference type="SAM" id="MobiDB-lite"/>
    </source>
</evidence>
<dbReference type="OMA" id="QRITACC"/>
<dbReference type="PANTHER" id="PTHR45766:SF6">
    <property type="entry name" value="SWI_SNF-RELATED MATRIX-ASSOCIATED ACTIN-DEPENDENT REGULATOR OF CHROMATIN SUBFAMILY A-LIKE PROTEIN 1"/>
    <property type="match status" value="1"/>
</dbReference>
<feature type="domain" description="Helicase C-terminal" evidence="8">
    <location>
        <begin position="498"/>
        <end position="670"/>
    </location>
</feature>
<keyword evidence="2 5" id="KW-0863">Zinc-finger</keyword>